<dbReference type="EMBL" id="CP127523">
    <property type="protein sequence ID" value="XRI70139.1"/>
    <property type="molecule type" value="Genomic_DNA"/>
</dbReference>
<protein>
    <submittedName>
        <fullName evidence="1">DUF2239 family protein</fullName>
    </submittedName>
</protein>
<evidence type="ECO:0000313" key="2">
    <source>
        <dbReference type="Proteomes" id="UP000470022"/>
    </source>
</evidence>
<dbReference type="Proteomes" id="UP000470022">
    <property type="component" value="Chromosome"/>
</dbReference>
<evidence type="ECO:0000313" key="1">
    <source>
        <dbReference type="EMBL" id="XRI70139.1"/>
    </source>
</evidence>
<name>A0ACD5HD72_9PROT</name>
<proteinExistence type="predicted"/>
<accession>A0ACD5HD72</accession>
<gene>
    <name evidence="1" type="ORF">GL267_005470</name>
</gene>
<keyword evidence="2" id="KW-1185">Reference proteome</keyword>
<sequence length="223" mass="24289">MIPIFSNFYTAFNGHRRIASGSLETVALVVKQAIDSGSADPVLIFDDTTGRSIDIDTRGSDQEMLARLAQPTITNGRAEAAQSGCLLQSAPDPVDAAAQVSEPRGRGRPKLGVVAREVTLLPRHWEWLTTQPGGASVALRKLVEEAKRTYGEKDMRRKAQERAYHFMSAMAGDMPSFEEATRALFANDQSRLRELVAAWPKDVRDHSIALASGDIHDACPTTG</sequence>
<organism evidence="1 2">
    <name type="scientific">Acidithiobacillus ferrianus</name>
    <dbReference type="NCBI Taxonomy" id="2678518"/>
    <lineage>
        <taxon>Bacteria</taxon>
        <taxon>Pseudomonadati</taxon>
        <taxon>Pseudomonadota</taxon>
        <taxon>Acidithiobacillia</taxon>
        <taxon>Acidithiobacillales</taxon>
        <taxon>Acidithiobacillaceae</taxon>
        <taxon>Acidithiobacillus</taxon>
    </lineage>
</organism>
<reference evidence="1" key="1">
    <citation type="submission" date="2023-06" db="EMBL/GenBank/DDBJ databases">
        <title>Complete and circular genome of Acidithiobacillus ferrianus DSM 107098.</title>
        <authorList>
            <person name="Norris P.R."/>
            <person name="Falagan C."/>
            <person name="Moya-Beltran A."/>
            <person name="Castro M."/>
            <person name="Quatrini R."/>
            <person name="Johnson D.B."/>
        </authorList>
    </citation>
    <scope>NUCLEOTIDE SEQUENCE</scope>
    <source>
        <strain evidence="1">MG</strain>
    </source>
</reference>